<comment type="caution">
    <text evidence="2">The sequence shown here is derived from an EMBL/GenBank/DDBJ whole genome shotgun (WGS) entry which is preliminary data.</text>
</comment>
<keyword evidence="3" id="KW-1185">Reference proteome</keyword>
<reference evidence="2" key="1">
    <citation type="submission" date="2021-09" db="EMBL/GenBank/DDBJ databases">
        <authorList>
            <consortium name="AG Swart"/>
            <person name="Singh M."/>
            <person name="Singh A."/>
            <person name="Seah K."/>
            <person name="Emmerich C."/>
        </authorList>
    </citation>
    <scope>NUCLEOTIDE SEQUENCE</scope>
    <source>
        <strain evidence="2">ATCC30299</strain>
    </source>
</reference>
<protein>
    <submittedName>
        <fullName evidence="2">Uncharacterized protein</fullName>
    </submittedName>
</protein>
<organism evidence="2 3">
    <name type="scientific">Blepharisma stoltei</name>
    <dbReference type="NCBI Taxonomy" id="1481888"/>
    <lineage>
        <taxon>Eukaryota</taxon>
        <taxon>Sar</taxon>
        <taxon>Alveolata</taxon>
        <taxon>Ciliophora</taxon>
        <taxon>Postciliodesmatophora</taxon>
        <taxon>Heterotrichea</taxon>
        <taxon>Heterotrichida</taxon>
        <taxon>Blepharismidae</taxon>
        <taxon>Blepharisma</taxon>
    </lineage>
</organism>
<feature type="coiled-coil region" evidence="1">
    <location>
        <begin position="187"/>
        <end position="283"/>
    </location>
</feature>
<keyword evidence="1" id="KW-0175">Coiled coil</keyword>
<dbReference type="AlphaFoldDB" id="A0AAU9IDX9"/>
<gene>
    <name evidence="2" type="ORF">BSTOLATCC_MIC3953</name>
</gene>
<accession>A0AAU9IDX9</accession>
<evidence type="ECO:0000313" key="3">
    <source>
        <dbReference type="Proteomes" id="UP001162131"/>
    </source>
</evidence>
<dbReference type="EMBL" id="CAJZBQ010000004">
    <property type="protein sequence ID" value="CAG9311667.1"/>
    <property type="molecule type" value="Genomic_DNA"/>
</dbReference>
<evidence type="ECO:0000313" key="2">
    <source>
        <dbReference type="EMBL" id="CAG9311667.1"/>
    </source>
</evidence>
<proteinExistence type="predicted"/>
<sequence>MDSQEKKRFEPIQRKRINSNSPYASQIKIQTKLVTVKEHIIKSNKHKLHNISSLNHRGSKILDSSLYNSSSDTISLSFASSNPLFSTSLTPTKPCFEYFDVKQFSVIEAKLKNQIVLIGCNLSKESRASIRKICFEAIDEIILLFQPLSSLLRQIKDGLSNSFLNDELDKDTIKHQNQQDLKGEETVEQLKKDKNKLIKKLNTLSIDNINLNKEIETLKEQIKNLNKEIDDYKQQEANNLAFASLLEEAKKKSEIIKELRLQNNEYEEREIRTLKLLEVLKEEGIPVEEMLRQWDKLKSKTQPTPKRNGNKVPLLRVHTCLEIPAPDVKEINPHTE</sequence>
<dbReference type="Proteomes" id="UP001162131">
    <property type="component" value="Unassembled WGS sequence"/>
</dbReference>
<evidence type="ECO:0000256" key="1">
    <source>
        <dbReference type="SAM" id="Coils"/>
    </source>
</evidence>
<name>A0AAU9IDX9_9CILI</name>